<dbReference type="RefSeq" id="WP_161838085.1">
    <property type="nucleotide sequence ID" value="NZ_CP048000.1"/>
</dbReference>
<proteinExistence type="predicted"/>
<dbReference type="SUPFAM" id="SSF53383">
    <property type="entry name" value="PLP-dependent transferases"/>
    <property type="match status" value="1"/>
</dbReference>
<keyword evidence="2" id="KW-0663">Pyridoxal phosphate</keyword>
<sequence length="348" mass="40292">MEQYRHGGEVYDKKIRWDFSVNTNPLGLPEGVKKTLIEQVDTFTLYPDNRCSRLITAIADYEEVNRDTIICGNGASDIIFRLCYALKPKKAMVMAPSFSEYEKALTEAGGQITYCLLTEGEEFNVTELLLNQLDETIDLLFLCNPNNPVGNLISPPLLEKIMEQCLKYNIFLVMDECFIEFTDNMESYSIKKYIIDNDKIFLLKAFTKLYAMAGLRLGYGICSDLQLVNRMSAIGPAWNVSVPAQLAGIEALKEETYRLKTRDIIRAEREYLYNSLKILGIKVFKPTANYIFFKCRENLYEFMMARGILVRQCDNYNQLNKEYYRIAVKNHEENEILIKKITEFLERV</sequence>
<dbReference type="PANTHER" id="PTHR42885">
    <property type="entry name" value="HISTIDINOL-PHOSPHATE AMINOTRANSFERASE-RELATED"/>
    <property type="match status" value="1"/>
</dbReference>
<gene>
    <name evidence="4" type="ORF">Ana3638_11145</name>
</gene>
<protein>
    <submittedName>
        <fullName evidence="4">Aminotransferase class I/II-fold pyridoxal phosphate-dependent enzyme</fullName>
    </submittedName>
</protein>
<evidence type="ECO:0000259" key="3">
    <source>
        <dbReference type="Pfam" id="PF00155"/>
    </source>
</evidence>
<dbReference type="AlphaFoldDB" id="A0A6P1TM51"/>
<evidence type="ECO:0000313" key="4">
    <source>
        <dbReference type="EMBL" id="QHQ61259.1"/>
    </source>
</evidence>
<feature type="domain" description="Aminotransferase class I/classII large" evidence="3">
    <location>
        <begin position="18"/>
        <end position="341"/>
    </location>
</feature>
<evidence type="ECO:0000256" key="2">
    <source>
        <dbReference type="ARBA" id="ARBA00022898"/>
    </source>
</evidence>
<dbReference type="Proteomes" id="UP000464314">
    <property type="component" value="Chromosome"/>
</dbReference>
<dbReference type="GO" id="GO:0030170">
    <property type="term" value="F:pyridoxal phosphate binding"/>
    <property type="evidence" value="ECO:0007669"/>
    <property type="project" value="InterPro"/>
</dbReference>
<evidence type="ECO:0000256" key="1">
    <source>
        <dbReference type="ARBA" id="ARBA00001933"/>
    </source>
</evidence>
<keyword evidence="5" id="KW-1185">Reference proteome</keyword>
<dbReference type="Pfam" id="PF00155">
    <property type="entry name" value="Aminotran_1_2"/>
    <property type="match status" value="1"/>
</dbReference>
<accession>A0A6P1TM51</accession>
<dbReference type="CDD" id="cd00609">
    <property type="entry name" value="AAT_like"/>
    <property type="match status" value="1"/>
</dbReference>
<keyword evidence="4" id="KW-0032">Aminotransferase</keyword>
<dbReference type="InterPro" id="IPR015424">
    <property type="entry name" value="PyrdxlP-dep_Trfase"/>
</dbReference>
<reference evidence="4 5" key="1">
    <citation type="submission" date="2020-01" db="EMBL/GenBank/DDBJ databases">
        <title>Genome analysis of Anaerocolumna sp. CBA3638.</title>
        <authorList>
            <person name="Kim J."/>
            <person name="Roh S.W."/>
        </authorList>
    </citation>
    <scope>NUCLEOTIDE SEQUENCE [LARGE SCALE GENOMIC DNA]</scope>
    <source>
        <strain evidence="4 5">CBA3638</strain>
    </source>
</reference>
<dbReference type="InterPro" id="IPR015421">
    <property type="entry name" value="PyrdxlP-dep_Trfase_major"/>
</dbReference>
<dbReference type="GO" id="GO:0008483">
    <property type="term" value="F:transaminase activity"/>
    <property type="evidence" value="ECO:0007669"/>
    <property type="project" value="UniProtKB-KW"/>
</dbReference>
<dbReference type="InterPro" id="IPR004839">
    <property type="entry name" value="Aminotransferase_I/II_large"/>
</dbReference>
<dbReference type="PANTHER" id="PTHR42885:SF1">
    <property type="entry name" value="THREONINE-PHOSPHATE DECARBOXYLASE"/>
    <property type="match status" value="1"/>
</dbReference>
<evidence type="ECO:0000313" key="5">
    <source>
        <dbReference type="Proteomes" id="UP000464314"/>
    </source>
</evidence>
<keyword evidence="4" id="KW-0808">Transferase</keyword>
<dbReference type="Gene3D" id="3.40.640.10">
    <property type="entry name" value="Type I PLP-dependent aspartate aminotransferase-like (Major domain)"/>
    <property type="match status" value="1"/>
</dbReference>
<dbReference type="InterPro" id="IPR015422">
    <property type="entry name" value="PyrdxlP-dep_Trfase_small"/>
</dbReference>
<name>A0A6P1TM51_9FIRM</name>
<dbReference type="KEGG" id="anr:Ana3638_11145"/>
<dbReference type="Gene3D" id="3.90.1150.10">
    <property type="entry name" value="Aspartate Aminotransferase, domain 1"/>
    <property type="match status" value="1"/>
</dbReference>
<organism evidence="4 5">
    <name type="scientific">Anaerocolumna sedimenticola</name>
    <dbReference type="NCBI Taxonomy" id="2696063"/>
    <lineage>
        <taxon>Bacteria</taxon>
        <taxon>Bacillati</taxon>
        <taxon>Bacillota</taxon>
        <taxon>Clostridia</taxon>
        <taxon>Lachnospirales</taxon>
        <taxon>Lachnospiraceae</taxon>
        <taxon>Anaerocolumna</taxon>
    </lineage>
</organism>
<dbReference type="EMBL" id="CP048000">
    <property type="protein sequence ID" value="QHQ61259.1"/>
    <property type="molecule type" value="Genomic_DNA"/>
</dbReference>
<comment type="cofactor">
    <cofactor evidence="1">
        <name>pyridoxal 5'-phosphate</name>
        <dbReference type="ChEBI" id="CHEBI:597326"/>
    </cofactor>
</comment>